<gene>
    <name evidence="2" type="primary">NCL1_10765</name>
    <name evidence="2" type="ORF">TNCV_3848311</name>
</gene>
<dbReference type="GO" id="GO:0003677">
    <property type="term" value="F:DNA binding"/>
    <property type="evidence" value="ECO:0007669"/>
    <property type="project" value="InterPro"/>
</dbReference>
<name>A0A8X6US16_TRICX</name>
<keyword evidence="3" id="KW-1185">Reference proteome</keyword>
<evidence type="ECO:0000313" key="2">
    <source>
        <dbReference type="EMBL" id="GFX90256.1"/>
    </source>
</evidence>
<dbReference type="InterPro" id="IPR002492">
    <property type="entry name" value="Transposase_Tc1-like"/>
</dbReference>
<accession>A0A8X6US16</accession>
<reference evidence="2" key="1">
    <citation type="submission" date="2020-08" db="EMBL/GenBank/DDBJ databases">
        <title>Multicomponent nature underlies the extraordinary mechanical properties of spider dragline silk.</title>
        <authorList>
            <person name="Kono N."/>
            <person name="Nakamura H."/>
            <person name="Mori M."/>
            <person name="Yoshida Y."/>
            <person name="Ohtoshi R."/>
            <person name="Malay A.D."/>
            <person name="Moran D.A.P."/>
            <person name="Tomita M."/>
            <person name="Numata K."/>
            <person name="Arakawa K."/>
        </authorList>
    </citation>
    <scope>NUCLEOTIDE SEQUENCE</scope>
</reference>
<proteinExistence type="predicted"/>
<protein>
    <submittedName>
        <fullName evidence="2">Transposable element Tcb1 transposase</fullName>
    </submittedName>
</protein>
<dbReference type="GO" id="GO:0006313">
    <property type="term" value="P:DNA transposition"/>
    <property type="evidence" value="ECO:0007669"/>
    <property type="project" value="InterPro"/>
</dbReference>
<sequence>MKDPFKIESPPVSLESQNFPISVVRSENSGAADDESKNRLKRILRTLPYLPIPVGLLPVPINEKGLQGRRFVSSDEMRPASQALREIMKNGFQKFYERWQKCIVTKGTTLKVDVFRCCELFRKNRSTCWTKLSNSIMWICHRWRQEETMDRQGRSHPPHCTTARENKWIVLMGVIDRAVTFRNIAQQIQSVAHHSMSVLTIRRRLQQSGMSARHPLLRLPLTGNHRCLRRQ</sequence>
<evidence type="ECO:0000259" key="1">
    <source>
        <dbReference type="Pfam" id="PF01498"/>
    </source>
</evidence>
<organism evidence="2 3">
    <name type="scientific">Trichonephila clavipes</name>
    <name type="common">Golden silk orbweaver</name>
    <name type="synonym">Nephila clavipes</name>
    <dbReference type="NCBI Taxonomy" id="2585209"/>
    <lineage>
        <taxon>Eukaryota</taxon>
        <taxon>Metazoa</taxon>
        <taxon>Ecdysozoa</taxon>
        <taxon>Arthropoda</taxon>
        <taxon>Chelicerata</taxon>
        <taxon>Arachnida</taxon>
        <taxon>Araneae</taxon>
        <taxon>Araneomorphae</taxon>
        <taxon>Entelegynae</taxon>
        <taxon>Araneoidea</taxon>
        <taxon>Nephilidae</taxon>
        <taxon>Trichonephila</taxon>
    </lineage>
</organism>
<dbReference type="Proteomes" id="UP000887159">
    <property type="component" value="Unassembled WGS sequence"/>
</dbReference>
<dbReference type="Pfam" id="PF01498">
    <property type="entry name" value="HTH_Tnp_Tc3_2"/>
    <property type="match status" value="1"/>
</dbReference>
<dbReference type="EMBL" id="BMAU01021094">
    <property type="protein sequence ID" value="GFX90256.1"/>
    <property type="molecule type" value="Genomic_DNA"/>
</dbReference>
<dbReference type="AlphaFoldDB" id="A0A8X6US16"/>
<feature type="domain" description="Transposase Tc1-like" evidence="1">
    <location>
        <begin position="176"/>
        <end position="228"/>
    </location>
</feature>
<comment type="caution">
    <text evidence="2">The sequence shown here is derived from an EMBL/GenBank/DDBJ whole genome shotgun (WGS) entry which is preliminary data.</text>
</comment>
<evidence type="ECO:0000313" key="3">
    <source>
        <dbReference type="Proteomes" id="UP000887159"/>
    </source>
</evidence>
<dbReference type="GO" id="GO:0015074">
    <property type="term" value="P:DNA integration"/>
    <property type="evidence" value="ECO:0007669"/>
    <property type="project" value="InterPro"/>
</dbReference>